<organism evidence="2">
    <name type="scientific">Vitrella brassicaformis</name>
    <dbReference type="NCBI Taxonomy" id="1169539"/>
    <lineage>
        <taxon>Eukaryota</taxon>
        <taxon>Sar</taxon>
        <taxon>Alveolata</taxon>
        <taxon>Colpodellida</taxon>
        <taxon>Vitrellaceae</taxon>
        <taxon>Vitrella</taxon>
    </lineage>
</organism>
<accession>A0A7S1KHQ3</accession>
<feature type="transmembrane region" description="Helical" evidence="1">
    <location>
        <begin position="69"/>
        <end position="89"/>
    </location>
</feature>
<keyword evidence="1" id="KW-1133">Transmembrane helix</keyword>
<dbReference type="EMBL" id="HBGB01049408">
    <property type="protein sequence ID" value="CAD9073908.1"/>
    <property type="molecule type" value="Transcribed_RNA"/>
</dbReference>
<keyword evidence="1" id="KW-0472">Membrane</keyword>
<proteinExistence type="predicted"/>
<gene>
    <name evidence="2" type="ORF">VBRA1451_LOCUS28992</name>
</gene>
<dbReference type="AlphaFoldDB" id="A0A7S1KHQ3"/>
<protein>
    <submittedName>
        <fullName evidence="2">Uncharacterized protein</fullName>
    </submittedName>
</protein>
<evidence type="ECO:0000313" key="2">
    <source>
        <dbReference type="EMBL" id="CAD9073908.1"/>
    </source>
</evidence>
<sequence length="100" mass="11030">MMDMREFSNRLLADRTGGRQTDISLGRDGLVDGPALYLCVWRKGWLFPPLASLSPSLLSHERIGLGDGLIPAYVVCLMSVFVCVVVLPIDRHNTPHPAAR</sequence>
<keyword evidence="1" id="KW-0812">Transmembrane</keyword>
<reference evidence="2" key="1">
    <citation type="submission" date="2021-01" db="EMBL/GenBank/DDBJ databases">
        <authorList>
            <person name="Corre E."/>
            <person name="Pelletier E."/>
            <person name="Niang G."/>
            <person name="Scheremetjew M."/>
            <person name="Finn R."/>
            <person name="Kale V."/>
            <person name="Holt S."/>
            <person name="Cochrane G."/>
            <person name="Meng A."/>
            <person name="Brown T."/>
            <person name="Cohen L."/>
        </authorList>
    </citation>
    <scope>NUCLEOTIDE SEQUENCE</scope>
    <source>
        <strain evidence="2">CCMP3346</strain>
    </source>
</reference>
<evidence type="ECO:0000256" key="1">
    <source>
        <dbReference type="SAM" id="Phobius"/>
    </source>
</evidence>
<name>A0A7S1KHQ3_9ALVE</name>